<accession>A0ABW2EIY4</accession>
<comment type="subcellular location">
    <subcellularLocation>
        <location evidence="2">Bacterial flagellum basal body</location>
    </subcellularLocation>
</comment>
<dbReference type="RefSeq" id="WP_204708165.1">
    <property type="nucleotide sequence ID" value="NZ_JBHSZV010000025.1"/>
</dbReference>
<dbReference type="InterPro" id="IPR020013">
    <property type="entry name" value="Flagellar_FlgE/F/G"/>
</dbReference>
<dbReference type="Pfam" id="PF06429">
    <property type="entry name" value="Flg_bbr_C"/>
    <property type="match status" value="1"/>
</dbReference>
<dbReference type="InterPro" id="IPR037925">
    <property type="entry name" value="FlgE/F/G-like"/>
</dbReference>
<feature type="domain" description="Flagellar basal-body/hook protein C-terminal" evidence="4">
    <location>
        <begin position="226"/>
        <end position="270"/>
    </location>
</feature>
<dbReference type="Proteomes" id="UP001596410">
    <property type="component" value="Unassembled WGS sequence"/>
</dbReference>
<dbReference type="SUPFAM" id="SSF117143">
    <property type="entry name" value="Flagellar hook protein flgE"/>
    <property type="match status" value="1"/>
</dbReference>
<evidence type="ECO:0000256" key="2">
    <source>
        <dbReference type="RuleBase" id="RU362116"/>
    </source>
</evidence>
<dbReference type="InterPro" id="IPR019776">
    <property type="entry name" value="Flagellar_basal_body_rod_CS"/>
</dbReference>
<keyword evidence="7" id="KW-1185">Reference proteome</keyword>
<evidence type="ECO:0000259" key="4">
    <source>
        <dbReference type="Pfam" id="PF06429"/>
    </source>
</evidence>
<evidence type="ECO:0000259" key="5">
    <source>
        <dbReference type="Pfam" id="PF22692"/>
    </source>
</evidence>
<dbReference type="EMBL" id="JBHSZV010000025">
    <property type="protein sequence ID" value="MFC7062232.1"/>
    <property type="molecule type" value="Genomic_DNA"/>
</dbReference>
<protein>
    <submittedName>
        <fullName evidence="6">Flagellar hook-basal body protein</fullName>
    </submittedName>
</protein>
<comment type="caution">
    <text evidence="6">The sequence shown here is derived from an EMBL/GenBank/DDBJ whole genome shotgun (WGS) entry which is preliminary data.</text>
</comment>
<keyword evidence="6" id="KW-0282">Flagellum</keyword>
<organism evidence="6 7">
    <name type="scientific">Halobacillus seohaensis</name>
    <dbReference type="NCBI Taxonomy" id="447421"/>
    <lineage>
        <taxon>Bacteria</taxon>
        <taxon>Bacillati</taxon>
        <taxon>Bacillota</taxon>
        <taxon>Bacilli</taxon>
        <taxon>Bacillales</taxon>
        <taxon>Bacillaceae</taxon>
        <taxon>Halobacillus</taxon>
    </lineage>
</organism>
<feature type="domain" description="Flagellar basal body rod protein N-terminal" evidence="3">
    <location>
        <begin position="8"/>
        <end position="35"/>
    </location>
</feature>
<evidence type="ECO:0000313" key="6">
    <source>
        <dbReference type="EMBL" id="MFC7062232.1"/>
    </source>
</evidence>
<keyword evidence="6" id="KW-0969">Cilium</keyword>
<evidence type="ECO:0000259" key="3">
    <source>
        <dbReference type="Pfam" id="PF00460"/>
    </source>
</evidence>
<dbReference type="PANTHER" id="PTHR30435:SF19">
    <property type="entry name" value="FLAGELLAR BASAL-BODY ROD PROTEIN FLGG"/>
    <property type="match status" value="1"/>
</dbReference>
<dbReference type="InterPro" id="IPR010930">
    <property type="entry name" value="Flg_bb/hook_C_dom"/>
</dbReference>
<evidence type="ECO:0000313" key="7">
    <source>
        <dbReference type="Proteomes" id="UP001596410"/>
    </source>
</evidence>
<dbReference type="InterPro" id="IPR053967">
    <property type="entry name" value="LlgE_F_G-like_D1"/>
</dbReference>
<dbReference type="InterPro" id="IPR001444">
    <property type="entry name" value="Flag_bb_rod_N"/>
</dbReference>
<dbReference type="PANTHER" id="PTHR30435">
    <property type="entry name" value="FLAGELLAR PROTEIN"/>
    <property type="match status" value="1"/>
</dbReference>
<keyword evidence="6" id="KW-0966">Cell projection</keyword>
<dbReference type="Pfam" id="PF00460">
    <property type="entry name" value="Flg_bb_rod"/>
    <property type="match status" value="1"/>
</dbReference>
<sequence>MNLSMIQASNTMGQLQHKLDLIGNNMANANTTGYKSRQADFASLLVQQVNNQSHEEAEVNRLTPTGIRVGSGARLAHTNIDLSQGTMQATDRGLDVALQEDNHLFQLQEDTENGPETQYTRAGNFYLSPVENGEVMLTSSNGRPVLDENEEALTFVDNMEDLSIREDGSIMVSRDGQEAVEGQLGIVEAVRPRTLEATGDNRFRVPNDVELPADEIIIGADAQVRTGRLESSNVDMAKQMTDIQTAQRSYEFNSRSISTGDEMMGLINQLRS</sequence>
<comment type="similarity">
    <text evidence="1 2">Belongs to the flagella basal body rod proteins family.</text>
</comment>
<reference evidence="7" key="1">
    <citation type="journal article" date="2019" name="Int. J. Syst. Evol. Microbiol.">
        <title>The Global Catalogue of Microorganisms (GCM) 10K type strain sequencing project: providing services to taxonomists for standard genome sequencing and annotation.</title>
        <authorList>
            <consortium name="The Broad Institute Genomics Platform"/>
            <consortium name="The Broad Institute Genome Sequencing Center for Infectious Disease"/>
            <person name="Wu L."/>
            <person name="Ma J."/>
        </authorList>
    </citation>
    <scope>NUCLEOTIDE SEQUENCE [LARGE SCALE GENOMIC DNA]</scope>
    <source>
        <strain evidence="7">CGMCC 4.1621</strain>
    </source>
</reference>
<dbReference type="Pfam" id="PF22692">
    <property type="entry name" value="LlgE_F_G_D1"/>
    <property type="match status" value="1"/>
</dbReference>
<dbReference type="NCBIfam" id="TIGR03506">
    <property type="entry name" value="FlgEFG_subfam"/>
    <property type="match status" value="1"/>
</dbReference>
<gene>
    <name evidence="6" type="ORF">ACFQIC_10220</name>
</gene>
<proteinExistence type="inferred from homology"/>
<dbReference type="PROSITE" id="PS00588">
    <property type="entry name" value="FLAGELLA_BB_ROD"/>
    <property type="match status" value="1"/>
</dbReference>
<evidence type="ECO:0000256" key="1">
    <source>
        <dbReference type="ARBA" id="ARBA00009677"/>
    </source>
</evidence>
<keyword evidence="2" id="KW-0975">Bacterial flagellum</keyword>
<name>A0ABW2EIY4_9BACI</name>
<feature type="domain" description="Flagellar hook protein FlgE/F/G-like D1" evidence="5">
    <location>
        <begin position="105"/>
        <end position="172"/>
    </location>
</feature>